<dbReference type="EMBL" id="GGEC01064517">
    <property type="protein sequence ID" value="MBX45001.1"/>
    <property type="molecule type" value="Transcribed_RNA"/>
</dbReference>
<name>A0A2P2NRI3_RHIMU</name>
<feature type="compositionally biased region" description="Basic residues" evidence="1">
    <location>
        <begin position="14"/>
        <end position="27"/>
    </location>
</feature>
<evidence type="ECO:0000313" key="2">
    <source>
        <dbReference type="EMBL" id="MBX45001.1"/>
    </source>
</evidence>
<protein>
    <submittedName>
        <fullName evidence="2">Uncharacterized protein</fullName>
    </submittedName>
</protein>
<evidence type="ECO:0000256" key="1">
    <source>
        <dbReference type="SAM" id="MobiDB-lite"/>
    </source>
</evidence>
<organism evidence="2">
    <name type="scientific">Rhizophora mucronata</name>
    <name type="common">Asiatic mangrove</name>
    <dbReference type="NCBI Taxonomy" id="61149"/>
    <lineage>
        <taxon>Eukaryota</taxon>
        <taxon>Viridiplantae</taxon>
        <taxon>Streptophyta</taxon>
        <taxon>Embryophyta</taxon>
        <taxon>Tracheophyta</taxon>
        <taxon>Spermatophyta</taxon>
        <taxon>Magnoliopsida</taxon>
        <taxon>eudicotyledons</taxon>
        <taxon>Gunneridae</taxon>
        <taxon>Pentapetalae</taxon>
        <taxon>rosids</taxon>
        <taxon>fabids</taxon>
        <taxon>Malpighiales</taxon>
        <taxon>Rhizophoraceae</taxon>
        <taxon>Rhizophora</taxon>
    </lineage>
</organism>
<feature type="region of interest" description="Disordered" evidence="1">
    <location>
        <begin position="1"/>
        <end position="27"/>
    </location>
</feature>
<accession>A0A2P2NRI3</accession>
<dbReference type="AlphaFoldDB" id="A0A2P2NRI3"/>
<sequence>MRLKLKPLRELRGSRMKIKRSKISNET</sequence>
<proteinExistence type="predicted"/>
<reference evidence="2" key="1">
    <citation type="submission" date="2018-02" db="EMBL/GenBank/DDBJ databases">
        <title>Rhizophora mucronata_Transcriptome.</title>
        <authorList>
            <person name="Meera S.P."/>
            <person name="Sreeshan A."/>
            <person name="Augustine A."/>
        </authorList>
    </citation>
    <scope>NUCLEOTIDE SEQUENCE</scope>
    <source>
        <tissue evidence="2">Leaf</tissue>
    </source>
</reference>